<organism evidence="2 3">
    <name type="scientific">Paenibacillus polymyxa</name>
    <name type="common">Bacillus polymyxa</name>
    <dbReference type="NCBI Taxonomy" id="1406"/>
    <lineage>
        <taxon>Bacteria</taxon>
        <taxon>Bacillati</taxon>
        <taxon>Bacillota</taxon>
        <taxon>Bacilli</taxon>
        <taxon>Bacillales</taxon>
        <taxon>Paenibacillaceae</taxon>
        <taxon>Paenibacillus</taxon>
    </lineage>
</organism>
<name>A0AAE9IFG0_PAEPO</name>
<protein>
    <submittedName>
        <fullName evidence="2">Copper amine oxidase N-terminal domain-containing protein</fullName>
    </submittedName>
</protein>
<accession>A0AAE9IFG0</accession>
<dbReference type="InterPro" id="IPR012854">
    <property type="entry name" value="Cu_amine_oxidase-like_N"/>
</dbReference>
<dbReference type="InterPro" id="IPR036582">
    <property type="entry name" value="Mao_N_sf"/>
</dbReference>
<dbReference type="EMBL" id="CP097770">
    <property type="protein sequence ID" value="URJ52720.1"/>
    <property type="molecule type" value="Genomic_DNA"/>
</dbReference>
<dbReference type="Gene3D" id="3.30.457.10">
    <property type="entry name" value="Copper amine oxidase-like, N-terminal domain"/>
    <property type="match status" value="1"/>
</dbReference>
<evidence type="ECO:0000313" key="3">
    <source>
        <dbReference type="Proteomes" id="UP001055784"/>
    </source>
</evidence>
<evidence type="ECO:0000259" key="1">
    <source>
        <dbReference type="Pfam" id="PF07833"/>
    </source>
</evidence>
<feature type="domain" description="Copper amine oxidase-like N-terminal" evidence="1">
    <location>
        <begin position="34"/>
        <end position="140"/>
    </location>
</feature>
<reference evidence="2" key="1">
    <citation type="submission" date="2022-11" db="EMBL/GenBank/DDBJ databases">
        <authorList>
            <person name="Vasilchenko N.G."/>
            <person name="Prazdnova E.V."/>
            <person name="Gorovtsov A.V."/>
            <person name="Chistyakov V.A."/>
            <person name="Pak M.L."/>
        </authorList>
    </citation>
    <scope>NUCLEOTIDE SEQUENCE</scope>
    <source>
        <strain evidence="2">R 4.5</strain>
    </source>
</reference>
<dbReference type="AlphaFoldDB" id="A0AAE9IFG0"/>
<dbReference type="SUPFAM" id="SSF55383">
    <property type="entry name" value="Copper amine oxidase, domain N"/>
    <property type="match status" value="1"/>
</dbReference>
<sequence length="149" mass="16682">MKRNLFIMFLILLIAGVFSGAIYAEEVSKPKVYVNNEKLDSETFISYSGVAMVPFRDIFARYDMEVKWDNAQKTVTASSKDGSNVIKLTQDSNDGYVNNKKYNLTQSPALVNGVLYVNLRFISESIGAKVNYDKPSLSIHITLPKAAKE</sequence>
<dbReference type="Proteomes" id="UP001055784">
    <property type="component" value="Chromosome"/>
</dbReference>
<gene>
    <name evidence="2" type="ORF">MF626_002257</name>
</gene>
<dbReference type="RefSeq" id="WP_250261880.1">
    <property type="nucleotide sequence ID" value="NZ_CP097770.1"/>
</dbReference>
<evidence type="ECO:0000313" key="2">
    <source>
        <dbReference type="EMBL" id="URJ52720.1"/>
    </source>
</evidence>
<proteinExistence type="predicted"/>
<dbReference type="Pfam" id="PF07833">
    <property type="entry name" value="Cu_amine_oxidN1"/>
    <property type="match status" value="1"/>
</dbReference>